<name>A0A502KX41_9GAMM</name>
<feature type="transmembrane region" description="Helical" evidence="1">
    <location>
        <begin position="21"/>
        <end position="44"/>
    </location>
</feature>
<dbReference type="OrthoDB" id="6240672at2"/>
<dbReference type="Proteomes" id="UP000315303">
    <property type="component" value="Unassembled WGS sequence"/>
</dbReference>
<dbReference type="RefSeq" id="WP_140605187.1">
    <property type="nucleotide sequence ID" value="NZ_SAWY01000038.1"/>
</dbReference>
<comment type="caution">
    <text evidence="2">The sequence shown here is derived from an EMBL/GenBank/DDBJ whole genome shotgun (WGS) entry which is preliminary data.</text>
</comment>
<dbReference type="EMBL" id="SAWY01000038">
    <property type="protein sequence ID" value="TPH12807.1"/>
    <property type="molecule type" value="Genomic_DNA"/>
</dbReference>
<sequence length="127" mass="15315">MKQTVKKKWVERRKTVDGWYYTKNTLAVVSWLIFLFALVMSYYAAPETNYGVVRYYDLEIRQFWLTPLTGYLYILLWLSALGSYLSMIIGKYRSRRKVDNAEYNLVFLLSVNLIWLMYLLYQIHLVQ</sequence>
<feature type="transmembrane region" description="Helical" evidence="1">
    <location>
        <begin position="64"/>
        <end position="89"/>
    </location>
</feature>
<keyword evidence="1" id="KW-0472">Membrane</keyword>
<reference evidence="2 3" key="1">
    <citation type="submission" date="2019-01" db="EMBL/GenBank/DDBJ databases">
        <title>Litorilituus lipolytica sp. nov., isolated from intertidal sand of the Yellow Sea in China.</title>
        <authorList>
            <person name="Liu A."/>
        </authorList>
    </citation>
    <scope>NUCLEOTIDE SEQUENCE [LARGE SCALE GENOMIC DNA]</scope>
    <source>
        <strain evidence="2 3">RZ04</strain>
    </source>
</reference>
<accession>A0A502KX41</accession>
<keyword evidence="1" id="KW-0812">Transmembrane</keyword>
<proteinExistence type="predicted"/>
<dbReference type="AlphaFoldDB" id="A0A502KX41"/>
<gene>
    <name evidence="2" type="ORF">EPA86_15395</name>
</gene>
<organism evidence="2 3">
    <name type="scientific">Litorilituus lipolyticus</name>
    <dbReference type="NCBI Taxonomy" id="2491017"/>
    <lineage>
        <taxon>Bacteria</taxon>
        <taxon>Pseudomonadati</taxon>
        <taxon>Pseudomonadota</taxon>
        <taxon>Gammaproteobacteria</taxon>
        <taxon>Alteromonadales</taxon>
        <taxon>Colwelliaceae</taxon>
        <taxon>Litorilituus</taxon>
    </lineage>
</organism>
<evidence type="ECO:0000256" key="1">
    <source>
        <dbReference type="SAM" id="Phobius"/>
    </source>
</evidence>
<keyword evidence="3" id="KW-1185">Reference proteome</keyword>
<protein>
    <submittedName>
        <fullName evidence="2">Uncharacterized protein</fullName>
    </submittedName>
</protein>
<evidence type="ECO:0000313" key="3">
    <source>
        <dbReference type="Proteomes" id="UP000315303"/>
    </source>
</evidence>
<keyword evidence="1" id="KW-1133">Transmembrane helix</keyword>
<evidence type="ECO:0000313" key="2">
    <source>
        <dbReference type="EMBL" id="TPH12807.1"/>
    </source>
</evidence>
<feature type="transmembrane region" description="Helical" evidence="1">
    <location>
        <begin position="101"/>
        <end position="121"/>
    </location>
</feature>